<dbReference type="EMBL" id="OU899035">
    <property type="protein sequence ID" value="CAH1720584.1"/>
    <property type="molecule type" value="Genomic_DNA"/>
</dbReference>
<name>A0A9P0NHE2_APHGO</name>
<feature type="region of interest" description="Disordered" evidence="1">
    <location>
        <begin position="140"/>
        <end position="164"/>
    </location>
</feature>
<gene>
    <name evidence="2" type="ORF">APHIGO_LOCUS4041</name>
</gene>
<keyword evidence="3" id="KW-1185">Reference proteome</keyword>
<organism evidence="2 3">
    <name type="scientific">Aphis gossypii</name>
    <name type="common">Cotton aphid</name>
    <dbReference type="NCBI Taxonomy" id="80765"/>
    <lineage>
        <taxon>Eukaryota</taxon>
        <taxon>Metazoa</taxon>
        <taxon>Ecdysozoa</taxon>
        <taxon>Arthropoda</taxon>
        <taxon>Hexapoda</taxon>
        <taxon>Insecta</taxon>
        <taxon>Pterygota</taxon>
        <taxon>Neoptera</taxon>
        <taxon>Paraneoptera</taxon>
        <taxon>Hemiptera</taxon>
        <taxon>Sternorrhyncha</taxon>
        <taxon>Aphidomorpha</taxon>
        <taxon>Aphidoidea</taxon>
        <taxon>Aphididae</taxon>
        <taxon>Aphidini</taxon>
        <taxon>Aphis</taxon>
        <taxon>Aphis</taxon>
    </lineage>
</organism>
<evidence type="ECO:0000313" key="2">
    <source>
        <dbReference type="EMBL" id="CAH1720584.1"/>
    </source>
</evidence>
<evidence type="ECO:0000313" key="3">
    <source>
        <dbReference type="Proteomes" id="UP001154329"/>
    </source>
</evidence>
<sequence length="164" mass="18124">MFEVEQRIHSLGLEIATNKTKAVMFTHKYKFELPELMMCGHKIPLSFEMTYQGVTIDNTLLFKSHVSKSAAKAEKIGSQLARLMPNVGGPREDRRRHLSIVVHSELLYDAPAWAHTMDLVPANAKDINKAQNLCLSHSFRSGSKCKSRNSPGGHAGQRAGGGIP</sequence>
<reference evidence="2" key="1">
    <citation type="submission" date="2022-02" db="EMBL/GenBank/DDBJ databases">
        <authorList>
            <person name="King R."/>
        </authorList>
    </citation>
    <scope>NUCLEOTIDE SEQUENCE</scope>
</reference>
<reference evidence="2" key="2">
    <citation type="submission" date="2022-10" db="EMBL/GenBank/DDBJ databases">
        <authorList>
            <consortium name="ENA_rothamsted_submissions"/>
            <consortium name="culmorum"/>
            <person name="King R."/>
        </authorList>
    </citation>
    <scope>NUCLEOTIDE SEQUENCE</scope>
</reference>
<proteinExistence type="predicted"/>
<protein>
    <recommendedName>
        <fullName evidence="4">Reverse transcriptase domain-containing protein</fullName>
    </recommendedName>
</protein>
<feature type="compositionally biased region" description="Gly residues" evidence="1">
    <location>
        <begin position="153"/>
        <end position="164"/>
    </location>
</feature>
<dbReference type="OrthoDB" id="6624020at2759"/>
<evidence type="ECO:0008006" key="4">
    <source>
        <dbReference type="Google" id="ProtNLM"/>
    </source>
</evidence>
<accession>A0A9P0NHE2</accession>
<evidence type="ECO:0000256" key="1">
    <source>
        <dbReference type="SAM" id="MobiDB-lite"/>
    </source>
</evidence>
<dbReference type="AlphaFoldDB" id="A0A9P0NHE2"/>
<dbReference type="Proteomes" id="UP001154329">
    <property type="component" value="Chromosome 2"/>
</dbReference>